<protein>
    <submittedName>
        <fullName evidence="1">Uncharacterized protein</fullName>
    </submittedName>
</protein>
<dbReference type="OrthoDB" id="6058654at2"/>
<dbReference type="EMBL" id="UGOD01000001">
    <property type="protein sequence ID" value="STX51108.1"/>
    <property type="molecule type" value="Genomic_DNA"/>
</dbReference>
<proteinExistence type="predicted"/>
<keyword evidence="2" id="KW-1185">Reference proteome</keyword>
<dbReference type="RefSeq" id="WP_115330765.1">
    <property type="nucleotide sequence ID" value="NZ_CAAAHP010000001.1"/>
</dbReference>
<sequence length="102" mass="12261">MSVETKIAKAIYKRHPIYFTYNNLPRLVEPHHFGILKGKKQLHAFQYQGQSVKGPLPQWRNFKLRLIKDLSINENQFFNVRHSYNPNNCKFSRIDRSVWDMQ</sequence>
<evidence type="ECO:0000313" key="1">
    <source>
        <dbReference type="EMBL" id="STX51108.1"/>
    </source>
</evidence>
<reference evidence="1 2" key="1">
    <citation type="submission" date="2018-06" db="EMBL/GenBank/DDBJ databases">
        <authorList>
            <consortium name="Pathogen Informatics"/>
            <person name="Doyle S."/>
        </authorList>
    </citation>
    <scope>NUCLEOTIDE SEQUENCE [LARGE SCALE GENOMIC DNA]</scope>
    <source>
        <strain evidence="1 2">NCTC13316</strain>
    </source>
</reference>
<dbReference type="PROSITE" id="PS52050">
    <property type="entry name" value="WYL"/>
    <property type="match status" value="1"/>
</dbReference>
<dbReference type="AlphaFoldDB" id="A0A378JK90"/>
<organism evidence="1 2">
    <name type="scientific">Legionella busanensis</name>
    <dbReference type="NCBI Taxonomy" id="190655"/>
    <lineage>
        <taxon>Bacteria</taxon>
        <taxon>Pseudomonadati</taxon>
        <taxon>Pseudomonadota</taxon>
        <taxon>Gammaproteobacteria</taxon>
        <taxon>Legionellales</taxon>
        <taxon>Legionellaceae</taxon>
        <taxon>Legionella</taxon>
    </lineage>
</organism>
<evidence type="ECO:0000313" key="2">
    <source>
        <dbReference type="Proteomes" id="UP000254794"/>
    </source>
</evidence>
<accession>A0A378JK90</accession>
<dbReference type="Proteomes" id="UP000254794">
    <property type="component" value="Unassembled WGS sequence"/>
</dbReference>
<gene>
    <name evidence="1" type="ORF">NCTC13316_01199</name>
</gene>
<name>A0A378JK90_9GAMM</name>